<evidence type="ECO:0000313" key="2">
    <source>
        <dbReference type="Proteomes" id="UP000298030"/>
    </source>
</evidence>
<reference evidence="1 2" key="1">
    <citation type="journal article" date="2019" name="Nat. Ecol. Evol.">
        <title>Megaphylogeny resolves global patterns of mushroom evolution.</title>
        <authorList>
            <person name="Varga T."/>
            <person name="Krizsan K."/>
            <person name="Foldi C."/>
            <person name="Dima B."/>
            <person name="Sanchez-Garcia M."/>
            <person name="Sanchez-Ramirez S."/>
            <person name="Szollosi G.J."/>
            <person name="Szarkandi J.G."/>
            <person name="Papp V."/>
            <person name="Albert L."/>
            <person name="Andreopoulos W."/>
            <person name="Angelini C."/>
            <person name="Antonin V."/>
            <person name="Barry K.W."/>
            <person name="Bougher N.L."/>
            <person name="Buchanan P."/>
            <person name="Buyck B."/>
            <person name="Bense V."/>
            <person name="Catcheside P."/>
            <person name="Chovatia M."/>
            <person name="Cooper J."/>
            <person name="Damon W."/>
            <person name="Desjardin D."/>
            <person name="Finy P."/>
            <person name="Geml J."/>
            <person name="Haridas S."/>
            <person name="Hughes K."/>
            <person name="Justo A."/>
            <person name="Karasinski D."/>
            <person name="Kautmanova I."/>
            <person name="Kiss B."/>
            <person name="Kocsube S."/>
            <person name="Kotiranta H."/>
            <person name="LaButti K.M."/>
            <person name="Lechner B.E."/>
            <person name="Liimatainen K."/>
            <person name="Lipzen A."/>
            <person name="Lukacs Z."/>
            <person name="Mihaltcheva S."/>
            <person name="Morgado L.N."/>
            <person name="Niskanen T."/>
            <person name="Noordeloos M.E."/>
            <person name="Ohm R.A."/>
            <person name="Ortiz-Santana B."/>
            <person name="Ovrebo C."/>
            <person name="Racz N."/>
            <person name="Riley R."/>
            <person name="Savchenko A."/>
            <person name="Shiryaev A."/>
            <person name="Soop K."/>
            <person name="Spirin V."/>
            <person name="Szebenyi C."/>
            <person name="Tomsovsky M."/>
            <person name="Tulloss R.E."/>
            <person name="Uehling J."/>
            <person name="Grigoriev I.V."/>
            <person name="Vagvolgyi C."/>
            <person name="Papp T."/>
            <person name="Martin F.M."/>
            <person name="Miettinen O."/>
            <person name="Hibbett D.S."/>
            <person name="Nagy L.G."/>
        </authorList>
    </citation>
    <scope>NUCLEOTIDE SEQUENCE [LARGE SCALE GENOMIC DNA]</scope>
    <source>
        <strain evidence="1 2">FP101781</strain>
    </source>
</reference>
<dbReference type="EMBL" id="QPFP01000078">
    <property type="protein sequence ID" value="TEB23415.1"/>
    <property type="molecule type" value="Genomic_DNA"/>
</dbReference>
<accession>A0A4Y7SNJ8</accession>
<name>A0A4Y7SNJ8_COPMI</name>
<sequence>MARSRATAHASCDSEASTFLERHQATPVARRKVRYCFRRYVGSLCLECLGLGSFHQRTPPTLAFSSGSSQRAPSLTSFRSPQFRRYRRFFQIHHLTQSRDCPTVPSRSLAPSTPSNVLRPAHLSLRRVARHSIARLVHPLTSKRLPTVVSGVCPCHDHTFRPDAASYLSLVQESGLRIPRS</sequence>
<gene>
    <name evidence="1" type="ORF">FA13DRAFT_1413372</name>
</gene>
<comment type="caution">
    <text evidence="1">The sequence shown here is derived from an EMBL/GenBank/DDBJ whole genome shotgun (WGS) entry which is preliminary data.</text>
</comment>
<organism evidence="1 2">
    <name type="scientific">Coprinellus micaceus</name>
    <name type="common">Glistening ink-cap mushroom</name>
    <name type="synonym">Coprinus micaceus</name>
    <dbReference type="NCBI Taxonomy" id="71717"/>
    <lineage>
        <taxon>Eukaryota</taxon>
        <taxon>Fungi</taxon>
        <taxon>Dikarya</taxon>
        <taxon>Basidiomycota</taxon>
        <taxon>Agaricomycotina</taxon>
        <taxon>Agaricomycetes</taxon>
        <taxon>Agaricomycetidae</taxon>
        <taxon>Agaricales</taxon>
        <taxon>Agaricineae</taxon>
        <taxon>Psathyrellaceae</taxon>
        <taxon>Coprinellus</taxon>
    </lineage>
</organism>
<evidence type="ECO:0000313" key="1">
    <source>
        <dbReference type="EMBL" id="TEB23415.1"/>
    </source>
</evidence>
<proteinExistence type="predicted"/>
<keyword evidence="2" id="KW-1185">Reference proteome</keyword>
<protein>
    <submittedName>
        <fullName evidence="1">Uncharacterized protein</fullName>
    </submittedName>
</protein>
<dbReference type="Proteomes" id="UP000298030">
    <property type="component" value="Unassembled WGS sequence"/>
</dbReference>
<dbReference type="AlphaFoldDB" id="A0A4Y7SNJ8"/>